<dbReference type="InterPro" id="IPR001789">
    <property type="entry name" value="Sig_transdc_resp-reg_receiver"/>
</dbReference>
<keyword evidence="4" id="KW-1003">Cell membrane</keyword>
<dbReference type="GeneID" id="58723695"/>
<dbReference type="PROSITE" id="PS50112">
    <property type="entry name" value="PAS"/>
    <property type="match status" value="4"/>
</dbReference>
<evidence type="ECO:0000256" key="15">
    <source>
        <dbReference type="PROSITE-ProRule" id="PRU00169"/>
    </source>
</evidence>
<dbReference type="SMART" id="SM00073">
    <property type="entry name" value="HPT"/>
    <property type="match status" value="1"/>
</dbReference>
<dbReference type="SUPFAM" id="SSF52172">
    <property type="entry name" value="CheY-like"/>
    <property type="match status" value="2"/>
</dbReference>
<feature type="domain" description="PAC" evidence="21">
    <location>
        <begin position="891"/>
        <end position="943"/>
    </location>
</feature>
<dbReference type="InterPro" id="IPR005467">
    <property type="entry name" value="His_kinase_dom"/>
</dbReference>
<evidence type="ECO:0000256" key="5">
    <source>
        <dbReference type="ARBA" id="ARBA00022553"/>
    </source>
</evidence>
<keyword evidence="7 17" id="KW-0812">Transmembrane</keyword>
<feature type="modified residue" description="Phosphohistidine" evidence="14">
    <location>
        <position position="1760"/>
    </location>
</feature>
<dbReference type="SUPFAM" id="SSF55874">
    <property type="entry name" value="ATPase domain of HSP90 chaperone/DNA topoisomerase II/histidine kinase"/>
    <property type="match status" value="1"/>
</dbReference>
<evidence type="ECO:0000259" key="22">
    <source>
        <dbReference type="PROSITE" id="PS50894"/>
    </source>
</evidence>
<feature type="domain" description="PAC" evidence="21">
    <location>
        <begin position="637"/>
        <end position="689"/>
    </location>
</feature>
<evidence type="ECO:0000256" key="12">
    <source>
        <dbReference type="ARBA" id="ARBA00023012"/>
    </source>
</evidence>
<evidence type="ECO:0000256" key="1">
    <source>
        <dbReference type="ARBA" id="ARBA00000085"/>
    </source>
</evidence>
<keyword evidence="5 15" id="KW-0597">Phosphoprotein</keyword>
<dbReference type="InterPro" id="IPR013656">
    <property type="entry name" value="PAS_4"/>
</dbReference>
<dbReference type="NCBIfam" id="TIGR00229">
    <property type="entry name" value="sensory_box"/>
    <property type="match status" value="5"/>
</dbReference>
<dbReference type="CDD" id="cd17546">
    <property type="entry name" value="REC_hyHK_CKI1_RcsC-like"/>
    <property type="match status" value="2"/>
</dbReference>
<dbReference type="InterPro" id="IPR011006">
    <property type="entry name" value="CheY-like_superfamily"/>
</dbReference>
<keyword evidence="10" id="KW-0067">ATP-binding</keyword>
<feature type="domain" description="PAC" evidence="21">
    <location>
        <begin position="391"/>
        <end position="442"/>
    </location>
</feature>
<dbReference type="Pfam" id="PF08448">
    <property type="entry name" value="PAS_4"/>
    <property type="match status" value="1"/>
</dbReference>
<dbReference type="Gene3D" id="3.30.565.10">
    <property type="entry name" value="Histidine kinase-like ATPase, C-terminal domain"/>
    <property type="match status" value="1"/>
</dbReference>
<dbReference type="CDD" id="cd00082">
    <property type="entry name" value="HisKA"/>
    <property type="match status" value="1"/>
</dbReference>
<feature type="domain" description="PAS" evidence="20">
    <location>
        <begin position="690"/>
        <end position="760"/>
    </location>
</feature>
<feature type="domain" description="PAC" evidence="21">
    <location>
        <begin position="513"/>
        <end position="567"/>
    </location>
</feature>
<dbReference type="Pfam" id="PF08447">
    <property type="entry name" value="PAS_3"/>
    <property type="match status" value="2"/>
</dbReference>
<feature type="domain" description="PAS" evidence="20">
    <location>
        <begin position="439"/>
        <end position="512"/>
    </location>
</feature>
<dbReference type="InterPro" id="IPR004358">
    <property type="entry name" value="Sig_transdc_His_kin-like_C"/>
</dbReference>
<dbReference type="Pfam" id="PF01590">
    <property type="entry name" value="GAF"/>
    <property type="match status" value="1"/>
</dbReference>
<dbReference type="SUPFAM" id="SSF55781">
    <property type="entry name" value="GAF domain-like"/>
    <property type="match status" value="1"/>
</dbReference>
<feature type="modified residue" description="4-aspartylphosphate" evidence="15">
    <location>
        <position position="1607"/>
    </location>
</feature>
<feature type="domain" description="Response regulatory" evidence="19">
    <location>
        <begin position="1558"/>
        <end position="1675"/>
    </location>
</feature>
<dbReference type="SUPFAM" id="SSF47384">
    <property type="entry name" value="Homodimeric domain of signal transducing histidine kinase"/>
    <property type="match status" value="1"/>
</dbReference>
<dbReference type="InterPro" id="IPR036890">
    <property type="entry name" value="HATPase_C_sf"/>
</dbReference>
<dbReference type="RefSeq" id="WP_011317877.1">
    <property type="nucleotide sequence ID" value="NZ_JACKZP010000006.1"/>
</dbReference>
<dbReference type="SMART" id="SM00388">
    <property type="entry name" value="HisKA"/>
    <property type="match status" value="1"/>
</dbReference>
<dbReference type="PRINTS" id="PR00344">
    <property type="entry name" value="BCTRLSENSOR"/>
</dbReference>
<evidence type="ECO:0000256" key="3">
    <source>
        <dbReference type="ARBA" id="ARBA00012438"/>
    </source>
</evidence>
<dbReference type="InterPro" id="IPR013655">
    <property type="entry name" value="PAS_fold_3"/>
</dbReference>
<dbReference type="SUPFAM" id="SSF55785">
    <property type="entry name" value="PYP-like sensor domain (PAS domain)"/>
    <property type="match status" value="5"/>
</dbReference>
<keyword evidence="8" id="KW-0547">Nucleotide-binding</keyword>
<evidence type="ECO:0000256" key="11">
    <source>
        <dbReference type="ARBA" id="ARBA00022989"/>
    </source>
</evidence>
<dbReference type="InterPro" id="IPR003661">
    <property type="entry name" value="HisK_dim/P_dom"/>
</dbReference>
<dbReference type="InterPro" id="IPR003594">
    <property type="entry name" value="HATPase_dom"/>
</dbReference>
<dbReference type="InterPro" id="IPR001610">
    <property type="entry name" value="PAC"/>
</dbReference>
<name>A0ABR6S3N2_ANAVA</name>
<feature type="coiled-coil region" evidence="16">
    <location>
        <begin position="1112"/>
        <end position="1149"/>
    </location>
</feature>
<proteinExistence type="predicted"/>
<evidence type="ECO:0000313" key="24">
    <source>
        <dbReference type="Proteomes" id="UP000570851"/>
    </source>
</evidence>
<dbReference type="CDD" id="cd16922">
    <property type="entry name" value="HATPase_EvgS-ArcB-TorS-like"/>
    <property type="match status" value="1"/>
</dbReference>
<dbReference type="SMART" id="SM00086">
    <property type="entry name" value="PAC"/>
    <property type="match status" value="4"/>
</dbReference>
<keyword evidence="24" id="KW-1185">Reference proteome</keyword>
<evidence type="ECO:0000256" key="6">
    <source>
        <dbReference type="ARBA" id="ARBA00022679"/>
    </source>
</evidence>
<dbReference type="SMART" id="SM00091">
    <property type="entry name" value="PAS"/>
    <property type="match status" value="5"/>
</dbReference>
<feature type="domain" description="HPt" evidence="22">
    <location>
        <begin position="1721"/>
        <end position="1814"/>
    </location>
</feature>
<accession>A0ABR6S3N2</accession>
<dbReference type="InterPro" id="IPR008207">
    <property type="entry name" value="Sig_transdc_His_kin_Hpt_dom"/>
</dbReference>
<dbReference type="SUPFAM" id="SSF47226">
    <property type="entry name" value="Histidine-containing phosphotransfer domain, HPT domain"/>
    <property type="match status" value="1"/>
</dbReference>
<dbReference type="InterPro" id="IPR035965">
    <property type="entry name" value="PAS-like_dom_sf"/>
</dbReference>
<dbReference type="SMART" id="SM00448">
    <property type="entry name" value="REC"/>
    <property type="match status" value="2"/>
</dbReference>
<evidence type="ECO:0000256" key="7">
    <source>
        <dbReference type="ARBA" id="ARBA00022692"/>
    </source>
</evidence>
<evidence type="ECO:0000256" key="8">
    <source>
        <dbReference type="ARBA" id="ARBA00022741"/>
    </source>
</evidence>
<dbReference type="PANTHER" id="PTHR45339:SF1">
    <property type="entry name" value="HYBRID SIGNAL TRANSDUCTION HISTIDINE KINASE J"/>
    <property type="match status" value="1"/>
</dbReference>
<dbReference type="CDD" id="cd00130">
    <property type="entry name" value="PAS"/>
    <property type="match status" value="5"/>
</dbReference>
<evidence type="ECO:0000256" key="14">
    <source>
        <dbReference type="PROSITE-ProRule" id="PRU00110"/>
    </source>
</evidence>
<dbReference type="PROSITE" id="PS50109">
    <property type="entry name" value="HIS_KIN"/>
    <property type="match status" value="1"/>
</dbReference>
<protein>
    <recommendedName>
        <fullName evidence="3">histidine kinase</fullName>
        <ecNumber evidence="3">2.7.13.3</ecNumber>
    </recommendedName>
</protein>
<dbReference type="Gene3D" id="3.40.50.2300">
    <property type="match status" value="2"/>
</dbReference>
<dbReference type="Pfam" id="PF01627">
    <property type="entry name" value="Hpt"/>
    <property type="match status" value="1"/>
</dbReference>
<evidence type="ECO:0000256" key="10">
    <source>
        <dbReference type="ARBA" id="ARBA00022840"/>
    </source>
</evidence>
<dbReference type="Gene3D" id="1.10.287.130">
    <property type="match status" value="1"/>
</dbReference>
<dbReference type="InterPro" id="IPR036097">
    <property type="entry name" value="HisK_dim/P_sf"/>
</dbReference>
<dbReference type="CDD" id="cd00088">
    <property type="entry name" value="HPT"/>
    <property type="match status" value="1"/>
</dbReference>
<sequence>MNRQHKHHRCNPVNFLSKQNLLPFLLGIVILLVVVMLWLRLQAEEEIKIQQLIKQQAIATQTELVTQLKTRILALKRIGKHWEMHGSIPQAQWELEARAYLEDYGGYQAIKLVDPSWQVLRSVSVAKNKAAENLEIMPKFPQCKGATAQPSHETTLTHTVNLNQGDRVFFACVPLWMGDKFGGAVLGIFQVKQFFESVLHIAPGYKIRVFDGQELIYGQDRQSSTLPSWQQSVNINFDGMTWQLQIYPTPELLKDLYSPLPTVVLVAGIFNAGAVTLLIYFAQATKLSNHQIGRINQELADRIEKQTQVEIALRASENRLRELLETVRVIPWEVDLKTQHFTYVGPQAETLLAYPIAQWYEENFWDNHLHPHDRDWAVRFCQEAANKGQNHELEYRMLAADGRVVWLRDVVNVVEVDGTPVMLRGFMFDITDLKRVEETLRLRERALAASSNGIVISDAKLPNYPVIYVNSAFEQITGYKATEIVGRNCRFLQGNDTTQPAIEELRSALKAGKNCKVILRNYRKDGSLFWNQLSVSPIYNDNGQLSHFIGIQTDISDRQQAEASLRRQALTFENIYDGVIITNLQGQILDWNPAAERMFGYSKDHICGQSISILHKVEEDAALNSAIIAEITKQGRWSGEINFVRQDGSQGICETTIVALQDDQGQTVATISVNRDITERKHAELLLRRSEERFQAFMNHSPTPAWITDIDGTIVYLSETYRRTFQLPTQELIGTNIFDIYPPELIQTFRETIQIVARTHQVMETVESVPCSDGTVRDFLVYKFPISSKPDECLIGGIAIDITERKQAEAALRKSEERWQLVIEGNQDAIWDWNIITNETFRSARWAELIKEQNYQPIADHADCISRIHPDDYERVMAVRQDCLSRKIPNYVVEYRLRCNDDSYKWVLVHATGQWDERGNPVRMVGSIKDITERIEAQEALQRQLHRTLLLEKITQKIRQSLDSKEIFETAATQIGQALAVDRCLIHSYISHHDPHIPLVAEYNNVLDYCSMQKWEFTTTGNRHILQMMSQDKAIASANVYTDPLLQTAVPSCCEIGVKSMLAVRTSYQGEPNGAICLHQCKYFRQWTPEEIELLEAVAAQLGIALAQAQLLEQETRQREELTIKNFALEQAKRAAEAANRAKSEFLAMMSHEIRTPMNAVIGMTGLLLDTELTSQQRDFVETVLTSGDALLSIINDILDFSKIESGKLELEEQPFEVRTCVEQVIDLLAAKAAQKDIELAYLIHPQVPMQIAGDLTRLRQILTNLLNNAIKFTPEGEVVVSVRSQPSPNQKTKNCCEIIFTIKDTGIGIAPETMDLLFQPFVQADASMTRKYGGTGLGLVISKRLGEMMGGYLWVESRGCVGGNPPPGWQRKNSISSASVATGSTFYFSMTVPVVAHADLETSITSPVQLSGKRLLIVDDNPTNRQILRLQAEPWQMETYTAPSGAEALALIDQGMAFDIAILDVQMPEMDGLTLARQIRQRPSYQHLPLVILTSWGQPDTDLSDIEFAACLNKPIKQSQLFDVLAASLGNQPIRASVVPDRSAQVNSCLAQQIPLRILLAEDIVVNQKVALLILKKLGYRADVVANGLEVLEALQRQSYDVVLMDVNMPEMDGLKASQIICQTWSPRSRPYIIAMTANAMRGDREACLAAGMDHYISKPLQLEELAKALGKCHPSTSSTEKALEKTSSQNQTFTDISDLKFATIDTKILQALRDMLGGDKVAFAELINCYLTESPKLIENLNVAINTEDTQGIWKTAHKFKSSSGSVGAVFLAQLCKLLEAKGRNNNLEGCIELGSQLCQEYELVKTALYREVNKETP</sequence>
<comment type="subcellular location">
    <subcellularLocation>
        <location evidence="2">Cell membrane</location>
        <topology evidence="2">Multi-pass membrane protein</topology>
    </subcellularLocation>
</comment>
<dbReference type="PROSITE" id="PS50894">
    <property type="entry name" value="HPT"/>
    <property type="match status" value="1"/>
</dbReference>
<dbReference type="InterPro" id="IPR029016">
    <property type="entry name" value="GAF-like_dom_sf"/>
</dbReference>
<dbReference type="Gene3D" id="3.30.450.40">
    <property type="match status" value="1"/>
</dbReference>
<dbReference type="InterPro" id="IPR000700">
    <property type="entry name" value="PAS-assoc_C"/>
</dbReference>
<dbReference type="InterPro" id="IPR000014">
    <property type="entry name" value="PAS"/>
</dbReference>
<feature type="domain" description="Histidine kinase" evidence="18">
    <location>
        <begin position="1149"/>
        <end position="1359"/>
    </location>
</feature>
<dbReference type="Pfam" id="PF13426">
    <property type="entry name" value="PAS_9"/>
    <property type="match status" value="2"/>
</dbReference>
<keyword evidence="13 17" id="KW-0472">Membrane</keyword>
<evidence type="ECO:0000256" key="13">
    <source>
        <dbReference type="ARBA" id="ARBA00023136"/>
    </source>
</evidence>
<dbReference type="InterPro" id="IPR036641">
    <property type="entry name" value="HPT_dom_sf"/>
</dbReference>
<evidence type="ECO:0000313" key="23">
    <source>
        <dbReference type="EMBL" id="MBC1300923.1"/>
    </source>
</evidence>
<comment type="catalytic activity">
    <reaction evidence="1">
        <text>ATP + protein L-histidine = ADP + protein N-phospho-L-histidine.</text>
        <dbReference type="EC" id="2.7.13.3"/>
    </reaction>
</comment>
<evidence type="ECO:0000259" key="20">
    <source>
        <dbReference type="PROSITE" id="PS50112"/>
    </source>
</evidence>
<feature type="domain" description="PAS" evidence="20">
    <location>
        <begin position="564"/>
        <end position="615"/>
    </location>
</feature>
<feature type="modified residue" description="4-aspartylphosphate" evidence="15">
    <location>
        <position position="1465"/>
    </location>
</feature>
<dbReference type="EMBL" id="JACKZP010000006">
    <property type="protein sequence ID" value="MBC1300923.1"/>
    <property type="molecule type" value="Genomic_DNA"/>
</dbReference>
<keyword evidence="11 17" id="KW-1133">Transmembrane helix</keyword>
<keyword evidence="16" id="KW-0175">Coiled coil</keyword>
<dbReference type="EC" id="2.7.13.3" evidence="3"/>
<evidence type="ECO:0000259" key="21">
    <source>
        <dbReference type="PROSITE" id="PS50113"/>
    </source>
</evidence>
<dbReference type="SMART" id="SM00387">
    <property type="entry name" value="HATPase_c"/>
    <property type="match status" value="1"/>
</dbReference>
<keyword evidence="6" id="KW-0808">Transferase</keyword>
<dbReference type="Pfam" id="PF00512">
    <property type="entry name" value="HisKA"/>
    <property type="match status" value="1"/>
</dbReference>
<evidence type="ECO:0000256" key="17">
    <source>
        <dbReference type="SAM" id="Phobius"/>
    </source>
</evidence>
<dbReference type="InterPro" id="IPR003018">
    <property type="entry name" value="GAF"/>
</dbReference>
<evidence type="ECO:0000256" key="16">
    <source>
        <dbReference type="SAM" id="Coils"/>
    </source>
</evidence>
<evidence type="ECO:0000256" key="4">
    <source>
        <dbReference type="ARBA" id="ARBA00022475"/>
    </source>
</evidence>
<dbReference type="Pfam" id="PF02518">
    <property type="entry name" value="HATPase_c"/>
    <property type="match status" value="1"/>
</dbReference>
<evidence type="ECO:0000259" key="18">
    <source>
        <dbReference type="PROSITE" id="PS50109"/>
    </source>
</evidence>
<reference evidence="23 24" key="1">
    <citation type="submission" date="2019-11" db="EMBL/GenBank/DDBJ databases">
        <title>Comparison of genomes from free-living endosymbiotic cyanobacteria isolated from Azolla.</title>
        <authorList>
            <person name="Thiel T."/>
            <person name="Pratte B."/>
        </authorList>
    </citation>
    <scope>NUCLEOTIDE SEQUENCE [LARGE SCALE GENOMIC DNA]</scope>
    <source>
        <strain evidence="23 24">N2B</strain>
    </source>
</reference>
<keyword evidence="12" id="KW-0902">Two-component regulatory system</keyword>
<comment type="caution">
    <text evidence="23">The sequence shown here is derived from an EMBL/GenBank/DDBJ whole genome shotgun (WGS) entry which is preliminary data.</text>
</comment>
<evidence type="ECO:0000256" key="2">
    <source>
        <dbReference type="ARBA" id="ARBA00004651"/>
    </source>
</evidence>
<feature type="domain" description="PAS" evidence="20">
    <location>
        <begin position="316"/>
        <end position="388"/>
    </location>
</feature>
<dbReference type="SMART" id="SM00065">
    <property type="entry name" value="GAF"/>
    <property type="match status" value="1"/>
</dbReference>
<feature type="transmembrane region" description="Helical" evidence="17">
    <location>
        <begin position="21"/>
        <end position="39"/>
    </location>
</feature>
<evidence type="ECO:0000259" key="19">
    <source>
        <dbReference type="PROSITE" id="PS50110"/>
    </source>
</evidence>
<dbReference type="Proteomes" id="UP000570851">
    <property type="component" value="Unassembled WGS sequence"/>
</dbReference>
<dbReference type="Gene3D" id="1.20.120.160">
    <property type="entry name" value="HPT domain"/>
    <property type="match status" value="1"/>
</dbReference>
<organism evidence="23 24">
    <name type="scientific">Trichormus variabilis N2B</name>
    <dbReference type="NCBI Taxonomy" id="2681315"/>
    <lineage>
        <taxon>Bacteria</taxon>
        <taxon>Bacillati</taxon>
        <taxon>Cyanobacteriota</taxon>
        <taxon>Cyanophyceae</taxon>
        <taxon>Nostocales</taxon>
        <taxon>Nostocaceae</taxon>
        <taxon>Trichormus</taxon>
    </lineage>
</organism>
<dbReference type="PROSITE" id="PS50110">
    <property type="entry name" value="RESPONSE_REGULATORY"/>
    <property type="match status" value="2"/>
</dbReference>
<dbReference type="Gene3D" id="3.30.450.20">
    <property type="entry name" value="PAS domain"/>
    <property type="match status" value="5"/>
</dbReference>
<dbReference type="PANTHER" id="PTHR45339">
    <property type="entry name" value="HYBRID SIGNAL TRANSDUCTION HISTIDINE KINASE J"/>
    <property type="match status" value="1"/>
</dbReference>
<dbReference type="Pfam" id="PF00072">
    <property type="entry name" value="Response_reg"/>
    <property type="match status" value="2"/>
</dbReference>
<feature type="domain" description="Response regulatory" evidence="19">
    <location>
        <begin position="1415"/>
        <end position="1530"/>
    </location>
</feature>
<gene>
    <name evidence="23" type="ORF">GNE12_03220</name>
</gene>
<keyword evidence="9" id="KW-0418">Kinase</keyword>
<dbReference type="PROSITE" id="PS50113">
    <property type="entry name" value="PAC"/>
    <property type="match status" value="4"/>
</dbReference>
<evidence type="ECO:0000256" key="9">
    <source>
        <dbReference type="ARBA" id="ARBA00022777"/>
    </source>
</evidence>